<sequence length="98" mass="10043">LEGVVVGWKQRRPSPMSSIDSNASSVTTAPPSEPTSSGLAVVKQPNQAKRRRTTKSAFGTLGIPILNPTISTTPTPTTSVTVPPSTAPAVEISSTAST</sequence>
<evidence type="ECO:0000313" key="2">
    <source>
        <dbReference type="EMBL" id="KIL56713.1"/>
    </source>
</evidence>
<dbReference type="Proteomes" id="UP000054549">
    <property type="component" value="Unassembled WGS sequence"/>
</dbReference>
<dbReference type="EMBL" id="KN818404">
    <property type="protein sequence ID" value="KIL56713.1"/>
    <property type="molecule type" value="Genomic_DNA"/>
</dbReference>
<feature type="non-terminal residue" evidence="2">
    <location>
        <position position="1"/>
    </location>
</feature>
<keyword evidence="3" id="KW-1185">Reference proteome</keyword>
<dbReference type="InParanoid" id="A0A0C2WKL1"/>
<feature type="region of interest" description="Disordered" evidence="1">
    <location>
        <begin position="1"/>
        <end position="98"/>
    </location>
</feature>
<proteinExistence type="predicted"/>
<evidence type="ECO:0000313" key="3">
    <source>
        <dbReference type="Proteomes" id="UP000054549"/>
    </source>
</evidence>
<dbReference type="AlphaFoldDB" id="A0A0C2WKL1"/>
<accession>A0A0C2WKL1</accession>
<protein>
    <submittedName>
        <fullName evidence="2">Uncharacterized protein</fullName>
    </submittedName>
</protein>
<gene>
    <name evidence="2" type="ORF">M378DRAFT_172478</name>
</gene>
<feature type="compositionally biased region" description="Low complexity" evidence="1">
    <location>
        <begin position="68"/>
        <end position="90"/>
    </location>
</feature>
<feature type="non-terminal residue" evidence="2">
    <location>
        <position position="98"/>
    </location>
</feature>
<evidence type="ECO:0000256" key="1">
    <source>
        <dbReference type="SAM" id="MobiDB-lite"/>
    </source>
</evidence>
<feature type="compositionally biased region" description="Polar residues" evidence="1">
    <location>
        <begin position="15"/>
        <end position="38"/>
    </location>
</feature>
<dbReference type="HOGENOM" id="CLU_183902_0_0_1"/>
<reference evidence="2 3" key="1">
    <citation type="submission" date="2014-04" db="EMBL/GenBank/DDBJ databases">
        <title>Evolutionary Origins and Diversification of the Mycorrhizal Mutualists.</title>
        <authorList>
            <consortium name="DOE Joint Genome Institute"/>
            <consortium name="Mycorrhizal Genomics Consortium"/>
            <person name="Kohler A."/>
            <person name="Kuo A."/>
            <person name="Nagy L.G."/>
            <person name="Floudas D."/>
            <person name="Copeland A."/>
            <person name="Barry K.W."/>
            <person name="Cichocki N."/>
            <person name="Veneault-Fourrey C."/>
            <person name="LaButti K."/>
            <person name="Lindquist E.A."/>
            <person name="Lipzen A."/>
            <person name="Lundell T."/>
            <person name="Morin E."/>
            <person name="Murat C."/>
            <person name="Riley R."/>
            <person name="Ohm R."/>
            <person name="Sun H."/>
            <person name="Tunlid A."/>
            <person name="Henrissat B."/>
            <person name="Grigoriev I.V."/>
            <person name="Hibbett D.S."/>
            <person name="Martin F."/>
        </authorList>
    </citation>
    <scope>NUCLEOTIDE SEQUENCE [LARGE SCALE GENOMIC DNA]</scope>
    <source>
        <strain evidence="2 3">Koide BX008</strain>
    </source>
</reference>
<organism evidence="2 3">
    <name type="scientific">Amanita muscaria (strain Koide BX008)</name>
    <dbReference type="NCBI Taxonomy" id="946122"/>
    <lineage>
        <taxon>Eukaryota</taxon>
        <taxon>Fungi</taxon>
        <taxon>Dikarya</taxon>
        <taxon>Basidiomycota</taxon>
        <taxon>Agaricomycotina</taxon>
        <taxon>Agaricomycetes</taxon>
        <taxon>Agaricomycetidae</taxon>
        <taxon>Agaricales</taxon>
        <taxon>Pluteineae</taxon>
        <taxon>Amanitaceae</taxon>
        <taxon>Amanita</taxon>
    </lineage>
</organism>
<name>A0A0C2WKL1_AMAMK</name>